<reference evidence="1 2" key="1">
    <citation type="journal article" date="2021" name="Front. Genet.">
        <title>Chromosome-Level Genome Assembly Reveals Significant Gene Expansion in the Toll and IMD Signaling Pathways of Dendrolimus kikuchii.</title>
        <authorList>
            <person name="Zhou J."/>
            <person name="Wu P."/>
            <person name="Xiong Z."/>
            <person name="Liu N."/>
            <person name="Zhao N."/>
            <person name="Ji M."/>
            <person name="Qiu Y."/>
            <person name="Yang B."/>
        </authorList>
    </citation>
    <scope>NUCLEOTIDE SEQUENCE [LARGE SCALE GENOMIC DNA]</scope>
    <source>
        <strain evidence="1">Ann1</strain>
    </source>
</reference>
<gene>
    <name evidence="1" type="ORF">K1T71_010252</name>
</gene>
<dbReference type="Proteomes" id="UP000824533">
    <property type="component" value="Linkage Group LG18"/>
</dbReference>
<accession>A0ACC1CR26</accession>
<proteinExistence type="predicted"/>
<name>A0ACC1CR26_9NEOP</name>
<evidence type="ECO:0000313" key="1">
    <source>
        <dbReference type="EMBL" id="KAJ0174106.1"/>
    </source>
</evidence>
<organism evidence="1 2">
    <name type="scientific">Dendrolimus kikuchii</name>
    <dbReference type="NCBI Taxonomy" id="765133"/>
    <lineage>
        <taxon>Eukaryota</taxon>
        <taxon>Metazoa</taxon>
        <taxon>Ecdysozoa</taxon>
        <taxon>Arthropoda</taxon>
        <taxon>Hexapoda</taxon>
        <taxon>Insecta</taxon>
        <taxon>Pterygota</taxon>
        <taxon>Neoptera</taxon>
        <taxon>Endopterygota</taxon>
        <taxon>Lepidoptera</taxon>
        <taxon>Glossata</taxon>
        <taxon>Ditrysia</taxon>
        <taxon>Bombycoidea</taxon>
        <taxon>Lasiocampidae</taxon>
        <taxon>Dendrolimus</taxon>
    </lineage>
</organism>
<sequence>MEIVKNPRTIKGYADCLIEKGPCPPPGKALKENIKEAMTTDCAQCTEKQKEKATETIRYLFRNERKIFDQVADQTSIKMKTFIILSCVLVVAFAQKYSGKLDSVDIKEMLENESIRTNIFNCFTDKGTCAPEFQEIKDLINDPSTIKDNFSEAQLEKFKEAAEYMYEKNRPVYDELTAKHDPTGQWRKEYGLP</sequence>
<comment type="caution">
    <text evidence="1">The sequence shown here is derived from an EMBL/GenBank/DDBJ whole genome shotgun (WGS) entry which is preliminary data.</text>
</comment>
<evidence type="ECO:0000313" key="2">
    <source>
        <dbReference type="Proteomes" id="UP000824533"/>
    </source>
</evidence>
<dbReference type="EMBL" id="CM034404">
    <property type="protein sequence ID" value="KAJ0174106.1"/>
    <property type="molecule type" value="Genomic_DNA"/>
</dbReference>
<protein>
    <submittedName>
        <fullName evidence="1">Uncharacterized protein</fullName>
    </submittedName>
</protein>
<keyword evidence="2" id="KW-1185">Reference proteome</keyword>